<gene>
    <name evidence="2" type="ORF">CLIB1423_07S05358</name>
</gene>
<proteinExistence type="predicted"/>
<comment type="caution">
    <text evidence="2">The sequence shown here is derived from an EMBL/GenBank/DDBJ whole genome shotgun (WGS) entry which is preliminary data.</text>
</comment>
<protein>
    <submittedName>
        <fullName evidence="2">Uncharacterized protein</fullName>
    </submittedName>
</protein>
<feature type="region of interest" description="Disordered" evidence="1">
    <location>
        <begin position="110"/>
        <end position="132"/>
    </location>
</feature>
<evidence type="ECO:0000313" key="2">
    <source>
        <dbReference type="EMBL" id="CAH2352692.1"/>
    </source>
</evidence>
<accession>A0A9P0QQ92</accession>
<name>A0A9P0QQ92_9ASCO</name>
<evidence type="ECO:0000313" key="3">
    <source>
        <dbReference type="Proteomes" id="UP000837801"/>
    </source>
</evidence>
<sequence>MAPPKKHWATVKVPSEFLKTLPEGPGPSLKLKINIKKSAGETATTTVNNSRTESPVQATSEFGEKAIEPPTESSTSSHGLDKNGKVKHWVKRPAQFKTFSGFKVTYDKWLPEGGKKKEEKKSEVVKQVKSEA</sequence>
<dbReference type="OrthoDB" id="4093188at2759"/>
<feature type="compositionally biased region" description="Polar residues" evidence="1">
    <location>
        <begin position="41"/>
        <end position="60"/>
    </location>
</feature>
<evidence type="ECO:0000256" key="1">
    <source>
        <dbReference type="SAM" id="MobiDB-lite"/>
    </source>
</evidence>
<organism evidence="2 3">
    <name type="scientific">[Candida] railenensis</name>
    <dbReference type="NCBI Taxonomy" id="45579"/>
    <lineage>
        <taxon>Eukaryota</taxon>
        <taxon>Fungi</taxon>
        <taxon>Dikarya</taxon>
        <taxon>Ascomycota</taxon>
        <taxon>Saccharomycotina</taxon>
        <taxon>Pichiomycetes</taxon>
        <taxon>Debaryomycetaceae</taxon>
        <taxon>Kurtzmaniella</taxon>
    </lineage>
</organism>
<dbReference type="EMBL" id="CAKXYY010000007">
    <property type="protein sequence ID" value="CAH2352692.1"/>
    <property type="molecule type" value="Genomic_DNA"/>
</dbReference>
<keyword evidence="3" id="KW-1185">Reference proteome</keyword>
<dbReference type="AlphaFoldDB" id="A0A9P0QQ92"/>
<feature type="region of interest" description="Disordered" evidence="1">
    <location>
        <begin position="39"/>
        <end position="88"/>
    </location>
</feature>
<dbReference type="Proteomes" id="UP000837801">
    <property type="component" value="Unassembled WGS sequence"/>
</dbReference>
<reference evidence="2" key="1">
    <citation type="submission" date="2022-03" db="EMBL/GenBank/DDBJ databases">
        <authorList>
            <person name="Legras J.-L."/>
            <person name="Devillers H."/>
            <person name="Grondin C."/>
        </authorList>
    </citation>
    <scope>NUCLEOTIDE SEQUENCE</scope>
    <source>
        <strain evidence="2">CLIB 1423</strain>
    </source>
</reference>